<dbReference type="SUPFAM" id="SSF56112">
    <property type="entry name" value="Protein kinase-like (PK-like)"/>
    <property type="match status" value="1"/>
</dbReference>
<dbReference type="InterPro" id="IPR000719">
    <property type="entry name" value="Prot_kinase_dom"/>
</dbReference>
<keyword evidence="1" id="KW-0547">Nucleotide-binding</keyword>
<dbReference type="SMART" id="SM00220">
    <property type="entry name" value="S_TKc"/>
    <property type="match status" value="1"/>
</dbReference>
<proteinExistence type="predicted"/>
<dbReference type="Gene3D" id="3.30.200.20">
    <property type="entry name" value="Phosphorylase Kinase, domain 1"/>
    <property type="match status" value="1"/>
</dbReference>
<sequence>MEASSSSSSVIMAAASSSSSSSSCFACCFRFIKLRRKRCLERVADVTSTSATSITASRSQGEEAQRKQGLHQNHPRQFSWDELERFSSNFSRVVGSGGFSTVYLSQFPDSSLGAIKMIHGATSSQRLHRVFKQELDILLRLRHDNIVKLLGYSDHPEESILVFEYVPNGNLQDKLHTAKTRRGGKTGAGADGDEEEEEESGLSWNSRIKIAFQLAQALEYLHHKCPLQIVHGDIKASNILLDRHLNCKLCDFGSAKMGFASSVLPPFSSSSSAMSSSSSSRMMLGSPGYADPHYLRTGIASKKNDVYSFGVILLQLITGREALCSRTGHKLTSIAAPALRDPSKLPQLLDPRLLRGDDPELLEQVKVMASISAMCLCDSPALRPSASDILNAIATNIPSFPFPSSYYYSSSSS</sequence>
<keyword evidence="5" id="KW-1185">Reference proteome</keyword>
<evidence type="ECO:0000313" key="5">
    <source>
        <dbReference type="Proteomes" id="UP001652660"/>
    </source>
</evidence>
<organism evidence="5 6">
    <name type="scientific">Coffea arabica</name>
    <name type="common">Arabian coffee</name>
    <dbReference type="NCBI Taxonomy" id="13443"/>
    <lineage>
        <taxon>Eukaryota</taxon>
        <taxon>Viridiplantae</taxon>
        <taxon>Streptophyta</taxon>
        <taxon>Embryophyta</taxon>
        <taxon>Tracheophyta</taxon>
        <taxon>Spermatophyta</taxon>
        <taxon>Magnoliopsida</taxon>
        <taxon>eudicotyledons</taxon>
        <taxon>Gunneridae</taxon>
        <taxon>Pentapetalae</taxon>
        <taxon>asterids</taxon>
        <taxon>lamiids</taxon>
        <taxon>Gentianales</taxon>
        <taxon>Rubiaceae</taxon>
        <taxon>Ixoroideae</taxon>
        <taxon>Gardenieae complex</taxon>
        <taxon>Bertiereae - Coffeeae clade</taxon>
        <taxon>Coffeeae</taxon>
        <taxon>Coffea</taxon>
    </lineage>
</organism>
<protein>
    <submittedName>
        <fullName evidence="6 7">Probable receptor-like protein kinase At4g10390</fullName>
    </submittedName>
</protein>
<dbReference type="PANTHER" id="PTHR27001">
    <property type="entry name" value="OS01G0253100 PROTEIN"/>
    <property type="match status" value="1"/>
</dbReference>
<gene>
    <name evidence="6 7" type="primary">LOC140036479</name>
</gene>
<evidence type="ECO:0000313" key="6">
    <source>
        <dbReference type="RefSeq" id="XP_071934050.1"/>
    </source>
</evidence>
<name>A0ABM4WQH9_COFAR</name>
<dbReference type="RefSeq" id="XP_071934051.1">
    <property type="nucleotide sequence ID" value="XM_072077950.1"/>
</dbReference>
<reference evidence="6 7" key="1">
    <citation type="submission" date="2025-05" db="UniProtKB">
        <authorList>
            <consortium name="RefSeq"/>
        </authorList>
    </citation>
    <scope>IDENTIFICATION</scope>
    <source>
        <tissue evidence="6 7">Leaves</tissue>
    </source>
</reference>
<dbReference type="RefSeq" id="XP_071934050.1">
    <property type="nucleotide sequence ID" value="XM_072077949.1"/>
</dbReference>
<dbReference type="PROSITE" id="PS50011">
    <property type="entry name" value="PROTEIN_KINASE_DOM"/>
    <property type="match status" value="1"/>
</dbReference>
<evidence type="ECO:0000256" key="2">
    <source>
        <dbReference type="ARBA" id="ARBA00022840"/>
    </source>
</evidence>
<dbReference type="PROSITE" id="PS00108">
    <property type="entry name" value="PROTEIN_KINASE_ST"/>
    <property type="match status" value="1"/>
</dbReference>
<feature type="region of interest" description="Disordered" evidence="3">
    <location>
        <begin position="177"/>
        <end position="200"/>
    </location>
</feature>
<accession>A0ABM4WQH9</accession>
<feature type="region of interest" description="Disordered" evidence="3">
    <location>
        <begin position="52"/>
        <end position="72"/>
    </location>
</feature>
<keyword evidence="2" id="KW-0067">ATP-binding</keyword>
<feature type="domain" description="Protein kinase" evidence="4">
    <location>
        <begin position="88"/>
        <end position="400"/>
    </location>
</feature>
<dbReference type="Gene3D" id="1.10.510.10">
    <property type="entry name" value="Transferase(Phosphotransferase) domain 1"/>
    <property type="match status" value="1"/>
</dbReference>
<dbReference type="Proteomes" id="UP001652660">
    <property type="component" value="Chromosome 2e"/>
</dbReference>
<evidence type="ECO:0000313" key="7">
    <source>
        <dbReference type="RefSeq" id="XP_071934051.1"/>
    </source>
</evidence>
<evidence type="ECO:0000256" key="3">
    <source>
        <dbReference type="SAM" id="MobiDB-lite"/>
    </source>
</evidence>
<dbReference type="GeneID" id="140036479"/>
<dbReference type="Pfam" id="PF00069">
    <property type="entry name" value="Pkinase"/>
    <property type="match status" value="1"/>
</dbReference>
<feature type="compositionally biased region" description="Acidic residues" evidence="3">
    <location>
        <begin position="191"/>
        <end position="200"/>
    </location>
</feature>
<dbReference type="InterPro" id="IPR011009">
    <property type="entry name" value="Kinase-like_dom_sf"/>
</dbReference>
<dbReference type="InterPro" id="IPR008271">
    <property type="entry name" value="Ser/Thr_kinase_AS"/>
</dbReference>
<evidence type="ECO:0000256" key="1">
    <source>
        <dbReference type="ARBA" id="ARBA00022741"/>
    </source>
</evidence>
<dbReference type="PANTHER" id="PTHR27001:SF585">
    <property type="entry name" value="OS02G0648100 PROTEIN"/>
    <property type="match status" value="1"/>
</dbReference>
<evidence type="ECO:0000259" key="4">
    <source>
        <dbReference type="PROSITE" id="PS50011"/>
    </source>
</evidence>